<evidence type="ECO:0000256" key="4">
    <source>
        <dbReference type="ARBA" id="ARBA00022801"/>
    </source>
</evidence>
<keyword evidence="2" id="KW-0662">Pyridine nucleotide biosynthesis</keyword>
<dbReference type="OMA" id="DFVDSWP"/>
<evidence type="ECO:0000256" key="1">
    <source>
        <dbReference type="ARBA" id="ARBA00006336"/>
    </source>
</evidence>
<gene>
    <name evidence="9" type="ORF">LELG_05168</name>
</gene>
<dbReference type="GO" id="GO:0000781">
    <property type="term" value="C:chromosome, telomeric region"/>
    <property type="evidence" value="ECO:0007669"/>
    <property type="project" value="GOC"/>
</dbReference>
<dbReference type="Proteomes" id="UP000001996">
    <property type="component" value="Unassembled WGS sequence"/>
</dbReference>
<evidence type="ECO:0000256" key="5">
    <source>
        <dbReference type="ARBA" id="ARBA00037900"/>
    </source>
</evidence>
<dbReference type="InterPro" id="IPR036380">
    <property type="entry name" value="Isochorismatase-like_sf"/>
</dbReference>
<dbReference type="GO" id="GO:1904524">
    <property type="term" value="P:negative regulation of DNA amplification"/>
    <property type="evidence" value="ECO:0007669"/>
    <property type="project" value="EnsemblFungi"/>
</dbReference>
<comment type="similarity">
    <text evidence="1">Belongs to the isochorismatase family.</text>
</comment>
<dbReference type="HOGENOM" id="CLU_068979_13_0_1"/>
<dbReference type="GO" id="GO:0000183">
    <property type="term" value="P:rDNA heterochromatin formation"/>
    <property type="evidence" value="ECO:0007669"/>
    <property type="project" value="EnsemblFungi"/>
</dbReference>
<dbReference type="OrthoDB" id="3341310at2759"/>
<dbReference type="KEGG" id="lel:PVL30_005301"/>
<dbReference type="GO" id="GO:0005777">
    <property type="term" value="C:peroxisome"/>
    <property type="evidence" value="ECO:0007669"/>
    <property type="project" value="EnsemblFungi"/>
</dbReference>
<dbReference type="AlphaFoldDB" id="A5E6C9"/>
<proteinExistence type="inferred from homology"/>
<name>A5E6C9_LODEL</name>
<evidence type="ECO:0000256" key="2">
    <source>
        <dbReference type="ARBA" id="ARBA00022642"/>
    </source>
</evidence>
<comment type="pathway">
    <text evidence="5">Cofactor biosynthesis; nicotinate biosynthesis; nicotinate from nicotinamide: step 1/1.</text>
</comment>
<dbReference type="PANTHER" id="PTHR11080">
    <property type="entry name" value="PYRAZINAMIDASE/NICOTINAMIDASE"/>
    <property type="match status" value="1"/>
</dbReference>
<evidence type="ECO:0000313" key="10">
    <source>
        <dbReference type="Proteomes" id="UP000001996"/>
    </source>
</evidence>
<evidence type="ECO:0000313" key="9">
    <source>
        <dbReference type="EMBL" id="EDK46987.1"/>
    </source>
</evidence>
<keyword evidence="3" id="KW-0479">Metal-binding</keyword>
<sequence>MTKKALVVVDLQEDFLEPTGSLKIKRSKEIISQIIDILHEKTFDLYIATLDWHPANHTSFASQHGVEPFTELEFHHPETGEAKKQFVWPDHCIQNTHGSRLAPSFAEAFDKLPTNKKSIIKKGYLQDREYYSCFQDTWGIHHTEIEGLLKDNQIKEVTFVGLAYDYCVLNSAIDCAHQKFKTFVVKSLCRSVSEENDERTTTMYKKNGVTVVDSILEVL</sequence>
<dbReference type="GO" id="GO:0008936">
    <property type="term" value="F:nicotinamidase activity"/>
    <property type="evidence" value="ECO:0007669"/>
    <property type="project" value="UniProtKB-EC"/>
</dbReference>
<evidence type="ECO:0000256" key="7">
    <source>
        <dbReference type="ARBA" id="ARBA00043224"/>
    </source>
</evidence>
<protein>
    <recommendedName>
        <fullName evidence="6">nicotinamidase</fullName>
        <ecNumber evidence="6">3.5.1.19</ecNumber>
    </recommendedName>
    <alternativeName>
        <fullName evidence="7">Nicotinamide deamidase</fullName>
    </alternativeName>
</protein>
<dbReference type="eggNOG" id="KOG4003">
    <property type="taxonomic scope" value="Eukaryota"/>
</dbReference>
<evidence type="ECO:0000256" key="3">
    <source>
        <dbReference type="ARBA" id="ARBA00022723"/>
    </source>
</evidence>
<dbReference type="FunCoup" id="A5E6C9">
    <property type="interactions" value="404"/>
</dbReference>
<organism evidence="9 10">
    <name type="scientific">Lodderomyces elongisporus (strain ATCC 11503 / CBS 2605 / JCM 1781 / NBRC 1676 / NRRL YB-4239)</name>
    <name type="common">Yeast</name>
    <name type="synonym">Saccharomyces elongisporus</name>
    <dbReference type="NCBI Taxonomy" id="379508"/>
    <lineage>
        <taxon>Eukaryota</taxon>
        <taxon>Fungi</taxon>
        <taxon>Dikarya</taxon>
        <taxon>Ascomycota</taxon>
        <taxon>Saccharomycotina</taxon>
        <taxon>Pichiomycetes</taxon>
        <taxon>Debaryomycetaceae</taxon>
        <taxon>Candida/Lodderomyces clade</taxon>
        <taxon>Lodderomyces</taxon>
    </lineage>
</organism>
<dbReference type="Pfam" id="PF00857">
    <property type="entry name" value="Isochorismatase"/>
    <property type="match status" value="1"/>
</dbReference>
<keyword evidence="10" id="KW-1185">Reference proteome</keyword>
<dbReference type="InParanoid" id="A5E6C9"/>
<keyword evidence="4" id="KW-0378">Hydrolase</keyword>
<dbReference type="STRING" id="379508.A5E6C9"/>
<dbReference type="GO" id="GO:0005634">
    <property type="term" value="C:nucleus"/>
    <property type="evidence" value="ECO:0007669"/>
    <property type="project" value="EnsemblFungi"/>
</dbReference>
<dbReference type="SUPFAM" id="SSF52499">
    <property type="entry name" value="Isochorismatase-like hydrolases"/>
    <property type="match status" value="1"/>
</dbReference>
<dbReference type="VEuPathDB" id="FungiDB:LELG_05168"/>
<dbReference type="EMBL" id="CH981531">
    <property type="protein sequence ID" value="EDK46987.1"/>
    <property type="molecule type" value="Genomic_DNA"/>
</dbReference>
<dbReference type="GO" id="GO:0046872">
    <property type="term" value="F:metal ion binding"/>
    <property type="evidence" value="ECO:0007669"/>
    <property type="project" value="UniProtKB-KW"/>
</dbReference>
<dbReference type="InterPro" id="IPR052347">
    <property type="entry name" value="Isochorismatase_Nicotinamidase"/>
</dbReference>
<evidence type="ECO:0000259" key="8">
    <source>
        <dbReference type="Pfam" id="PF00857"/>
    </source>
</evidence>
<dbReference type="GO" id="GO:0031509">
    <property type="term" value="P:subtelomeric heterochromatin formation"/>
    <property type="evidence" value="ECO:0007669"/>
    <property type="project" value="EnsemblFungi"/>
</dbReference>
<dbReference type="Gene3D" id="3.40.50.850">
    <property type="entry name" value="Isochorismatase-like"/>
    <property type="match status" value="1"/>
</dbReference>
<evidence type="ECO:0000256" key="6">
    <source>
        <dbReference type="ARBA" id="ARBA00039017"/>
    </source>
</evidence>
<accession>A5E6C9</accession>
<dbReference type="GO" id="GO:0019358">
    <property type="term" value="P:nicotinate nucleotide salvage"/>
    <property type="evidence" value="ECO:0007669"/>
    <property type="project" value="EnsemblFungi"/>
</dbReference>
<dbReference type="InterPro" id="IPR000868">
    <property type="entry name" value="Isochorismatase-like_dom"/>
</dbReference>
<feature type="domain" description="Isochorismatase-like" evidence="8">
    <location>
        <begin position="5"/>
        <end position="214"/>
    </location>
</feature>
<dbReference type="PANTHER" id="PTHR11080:SF2">
    <property type="entry name" value="LD05707P"/>
    <property type="match status" value="1"/>
</dbReference>
<dbReference type="EC" id="3.5.1.19" evidence="6"/>
<reference evidence="9 10" key="1">
    <citation type="journal article" date="2009" name="Nature">
        <title>Evolution of pathogenicity and sexual reproduction in eight Candida genomes.</title>
        <authorList>
            <person name="Butler G."/>
            <person name="Rasmussen M.D."/>
            <person name="Lin M.F."/>
            <person name="Santos M.A."/>
            <person name="Sakthikumar S."/>
            <person name="Munro C.A."/>
            <person name="Rheinbay E."/>
            <person name="Grabherr M."/>
            <person name="Forche A."/>
            <person name="Reedy J.L."/>
            <person name="Agrafioti I."/>
            <person name="Arnaud M.B."/>
            <person name="Bates S."/>
            <person name="Brown A.J."/>
            <person name="Brunke S."/>
            <person name="Costanzo M.C."/>
            <person name="Fitzpatrick D.A."/>
            <person name="de Groot P.W."/>
            <person name="Harris D."/>
            <person name="Hoyer L.L."/>
            <person name="Hube B."/>
            <person name="Klis F.M."/>
            <person name="Kodira C."/>
            <person name="Lennard N."/>
            <person name="Logue M.E."/>
            <person name="Martin R."/>
            <person name="Neiman A.M."/>
            <person name="Nikolaou E."/>
            <person name="Quail M.A."/>
            <person name="Quinn J."/>
            <person name="Santos M.C."/>
            <person name="Schmitzberger F.F."/>
            <person name="Sherlock G."/>
            <person name="Shah P."/>
            <person name="Silverstein K.A."/>
            <person name="Skrzypek M.S."/>
            <person name="Soll D."/>
            <person name="Staggs R."/>
            <person name="Stansfield I."/>
            <person name="Stumpf M.P."/>
            <person name="Sudbery P.E."/>
            <person name="Srikantha T."/>
            <person name="Zeng Q."/>
            <person name="Berman J."/>
            <person name="Berriman M."/>
            <person name="Heitman J."/>
            <person name="Gow N.A."/>
            <person name="Lorenz M.C."/>
            <person name="Birren B.W."/>
            <person name="Kellis M."/>
            <person name="Cuomo C.A."/>
        </authorList>
    </citation>
    <scope>NUCLEOTIDE SEQUENCE [LARGE SCALE GENOMIC DNA]</scope>
    <source>
        <strain evidence="10">ATCC 11503 / BCRC 21390 / CBS 2605 / JCM 1781 / NBRC 1676 / NRRL YB-4239</strain>
    </source>
</reference>
<dbReference type="GeneID" id="5230686"/>